<evidence type="ECO:0000313" key="8">
    <source>
        <dbReference type="Proteomes" id="UP000658320"/>
    </source>
</evidence>
<dbReference type="InterPro" id="IPR001279">
    <property type="entry name" value="Metallo-B-lactamas"/>
</dbReference>
<dbReference type="InterPro" id="IPR036866">
    <property type="entry name" value="RibonucZ/Hydroxyglut_hydro"/>
</dbReference>
<accession>A0A918FKU9</accession>
<evidence type="ECO:0000256" key="4">
    <source>
        <dbReference type="ARBA" id="ARBA00022801"/>
    </source>
</evidence>
<dbReference type="SUPFAM" id="SSF56281">
    <property type="entry name" value="Metallo-hydrolase/oxidoreductase"/>
    <property type="match status" value="1"/>
</dbReference>
<organism evidence="7 8">
    <name type="scientific">Streptomyces aurantiogriseus</name>
    <dbReference type="NCBI Taxonomy" id="66870"/>
    <lineage>
        <taxon>Bacteria</taxon>
        <taxon>Bacillati</taxon>
        <taxon>Actinomycetota</taxon>
        <taxon>Actinomycetes</taxon>
        <taxon>Kitasatosporales</taxon>
        <taxon>Streptomycetaceae</taxon>
        <taxon>Streptomyces</taxon>
    </lineage>
</organism>
<dbReference type="PANTHER" id="PTHR42978:SF2">
    <property type="entry name" value="102 KBASES UNSTABLE REGION: FROM 1 TO 119443"/>
    <property type="match status" value="1"/>
</dbReference>
<keyword evidence="4" id="KW-0378">Hydrolase</keyword>
<comment type="similarity">
    <text evidence="2">Belongs to the metallo-beta-lactamase superfamily.</text>
</comment>
<evidence type="ECO:0000313" key="7">
    <source>
        <dbReference type="EMBL" id="GGR47642.1"/>
    </source>
</evidence>
<evidence type="ECO:0000256" key="1">
    <source>
        <dbReference type="ARBA" id="ARBA00001947"/>
    </source>
</evidence>
<evidence type="ECO:0000259" key="6">
    <source>
        <dbReference type="SMART" id="SM00849"/>
    </source>
</evidence>
<feature type="domain" description="Metallo-beta-lactamase" evidence="6">
    <location>
        <begin position="47"/>
        <end position="253"/>
    </location>
</feature>
<dbReference type="Proteomes" id="UP000658320">
    <property type="component" value="Unassembled WGS sequence"/>
</dbReference>
<evidence type="ECO:0000256" key="5">
    <source>
        <dbReference type="ARBA" id="ARBA00022833"/>
    </source>
</evidence>
<dbReference type="AlphaFoldDB" id="A0A918FKU9"/>
<dbReference type="RefSeq" id="WP_189942545.1">
    <property type="nucleotide sequence ID" value="NZ_BMSX01000023.1"/>
</dbReference>
<evidence type="ECO:0000256" key="2">
    <source>
        <dbReference type="ARBA" id="ARBA00007749"/>
    </source>
</evidence>
<proteinExistence type="inferred from homology"/>
<name>A0A918FKU9_9ACTN</name>
<protein>
    <submittedName>
        <fullName evidence="7">MBL fold metallo-hydrolase</fullName>
    </submittedName>
</protein>
<dbReference type="InterPro" id="IPR051013">
    <property type="entry name" value="MBL_superfamily_lactonases"/>
</dbReference>
<dbReference type="GO" id="GO:0016787">
    <property type="term" value="F:hydrolase activity"/>
    <property type="evidence" value="ECO:0007669"/>
    <property type="project" value="UniProtKB-KW"/>
</dbReference>
<evidence type="ECO:0000256" key="3">
    <source>
        <dbReference type="ARBA" id="ARBA00022723"/>
    </source>
</evidence>
<gene>
    <name evidence="7" type="ORF">GCM10010251_75870</name>
</gene>
<dbReference type="EMBL" id="BMSX01000023">
    <property type="protein sequence ID" value="GGR47642.1"/>
    <property type="molecule type" value="Genomic_DNA"/>
</dbReference>
<dbReference type="Pfam" id="PF00753">
    <property type="entry name" value="Lactamase_B"/>
    <property type="match status" value="1"/>
</dbReference>
<reference evidence="7" key="2">
    <citation type="submission" date="2020-09" db="EMBL/GenBank/DDBJ databases">
        <authorList>
            <person name="Sun Q."/>
            <person name="Ohkuma M."/>
        </authorList>
    </citation>
    <scope>NUCLEOTIDE SEQUENCE</scope>
    <source>
        <strain evidence="7">JCM 4346</strain>
    </source>
</reference>
<dbReference type="CDD" id="cd07729">
    <property type="entry name" value="AHL_lactonase_MBL-fold"/>
    <property type="match status" value="1"/>
</dbReference>
<reference evidence="7" key="1">
    <citation type="journal article" date="2014" name="Int. J. Syst. Evol. Microbiol.">
        <title>Complete genome sequence of Corynebacterium casei LMG S-19264T (=DSM 44701T), isolated from a smear-ripened cheese.</title>
        <authorList>
            <consortium name="US DOE Joint Genome Institute (JGI-PGF)"/>
            <person name="Walter F."/>
            <person name="Albersmeier A."/>
            <person name="Kalinowski J."/>
            <person name="Ruckert C."/>
        </authorList>
    </citation>
    <scope>NUCLEOTIDE SEQUENCE</scope>
    <source>
        <strain evidence="7">JCM 4346</strain>
    </source>
</reference>
<comment type="cofactor">
    <cofactor evidence="1">
        <name>Zn(2+)</name>
        <dbReference type="ChEBI" id="CHEBI:29105"/>
    </cofactor>
</comment>
<sequence length="269" mass="30032">MSSGEIKLTVMPVGKFEASLSWLLFDPARVVGTRQEPHKAAPWVDVPVHSVLIQHPEGNLLWDTGLPRDWETKWAPTGLTDYWPVVAEEQEWFDSRLKQAGVETGDIDFLVFSHLHWDHAGNGWMFNGTDAKVVCSQAEYEGAFGFEGYCDGPFIRSDYGELPFETVQEDTEILPGVTLLQTPGHTWGTMSLQVDLPDTGTMIFTSDAIFLGDNFGPPTVTPGIVHDSQKWLASVEKIRTIAERTDATVIFGHDAEQAKRMRSAPDYYT</sequence>
<comment type="caution">
    <text evidence="7">The sequence shown here is derived from an EMBL/GenBank/DDBJ whole genome shotgun (WGS) entry which is preliminary data.</text>
</comment>
<keyword evidence="8" id="KW-1185">Reference proteome</keyword>
<keyword evidence="5" id="KW-0862">Zinc</keyword>
<keyword evidence="3" id="KW-0479">Metal-binding</keyword>
<dbReference type="SMART" id="SM00849">
    <property type="entry name" value="Lactamase_B"/>
    <property type="match status" value="1"/>
</dbReference>
<dbReference type="Gene3D" id="3.60.15.10">
    <property type="entry name" value="Ribonuclease Z/Hydroxyacylglutathione hydrolase-like"/>
    <property type="match status" value="1"/>
</dbReference>
<dbReference type="PANTHER" id="PTHR42978">
    <property type="entry name" value="QUORUM-QUENCHING LACTONASE YTNP-RELATED-RELATED"/>
    <property type="match status" value="1"/>
</dbReference>
<dbReference type="GO" id="GO:0046872">
    <property type="term" value="F:metal ion binding"/>
    <property type="evidence" value="ECO:0007669"/>
    <property type="project" value="UniProtKB-KW"/>
</dbReference>